<dbReference type="PANTHER" id="PTHR23131">
    <property type="entry name" value="ENDORIBONUCLEASE LACTB2"/>
    <property type="match status" value="1"/>
</dbReference>
<dbReference type="RefSeq" id="WP_059036895.1">
    <property type="nucleotide sequence ID" value="NZ_JAADZU010000088.1"/>
</dbReference>
<evidence type="ECO:0000313" key="3">
    <source>
        <dbReference type="Proteomes" id="UP000466307"/>
    </source>
</evidence>
<dbReference type="SMART" id="SM00849">
    <property type="entry name" value="Lactamase_B"/>
    <property type="match status" value="1"/>
</dbReference>
<dbReference type="Gene3D" id="3.60.15.10">
    <property type="entry name" value="Ribonuclease Z/Hydroxyacylglutathione hydrolase-like"/>
    <property type="match status" value="1"/>
</dbReference>
<dbReference type="SUPFAM" id="SSF56281">
    <property type="entry name" value="Metallo-hydrolase/oxidoreductase"/>
    <property type="match status" value="1"/>
</dbReference>
<dbReference type="Proteomes" id="UP000466307">
    <property type="component" value="Unassembled WGS sequence"/>
</dbReference>
<proteinExistence type="predicted"/>
<dbReference type="GO" id="GO:0016787">
    <property type="term" value="F:hydrolase activity"/>
    <property type="evidence" value="ECO:0007669"/>
    <property type="project" value="UniProtKB-KW"/>
</dbReference>
<feature type="domain" description="Metallo-beta-lactamase" evidence="1">
    <location>
        <begin position="23"/>
        <end position="203"/>
    </location>
</feature>
<evidence type="ECO:0000259" key="1">
    <source>
        <dbReference type="SMART" id="SM00849"/>
    </source>
</evidence>
<comment type="caution">
    <text evidence="2">The sequence shown here is derived from an EMBL/GenBank/DDBJ whole genome shotgun (WGS) entry which is preliminary data.</text>
</comment>
<keyword evidence="3" id="KW-1185">Reference proteome</keyword>
<dbReference type="InterPro" id="IPR001279">
    <property type="entry name" value="Metallo-B-lactamas"/>
</dbReference>
<dbReference type="Pfam" id="PF00753">
    <property type="entry name" value="Lactamase_B"/>
    <property type="match status" value="1"/>
</dbReference>
<reference evidence="2 3" key="1">
    <citation type="submission" date="2020-01" db="EMBL/GenBank/DDBJ databases">
        <title>Investigation of new actinobacteria for the biodesulphurisation of diesel fuel.</title>
        <authorList>
            <person name="Athi Narayanan S.M."/>
        </authorList>
    </citation>
    <scope>NUCLEOTIDE SEQUENCE [LARGE SCALE GENOMIC DNA]</scope>
    <source>
        <strain evidence="2 3">213E</strain>
    </source>
</reference>
<dbReference type="InterPro" id="IPR050662">
    <property type="entry name" value="Sec-metab_biosynth-thioest"/>
</dbReference>
<protein>
    <submittedName>
        <fullName evidence="2">MBL fold metallo-hydrolase</fullName>
    </submittedName>
</protein>
<sequence>MVTERSFGSVSVLFADNGGVVPYGNSVVVPGSEATMLIDPSLALDRDPVDADIVMISHAHEDHMAGLRHCSGETYAHRLDAPIVGSLELLLDEYDFTPEERAVAATALTTEYHLAASRDGVHGVDGDHVFDLGGRRAQVIHLPGHTAGHCGVLVEPDGFFYVADIDLSSFGPFYGDRGSDLDDFLASLDHAASVEARWYATFHHKGVVEGREEFATRIAAYRHRIVEREERLVAFLTEPRTLDDIVDHRLVYRPHVTSPWVRATERRTAELHLERLVKAGAVHVDDETGLIRTVA</sequence>
<name>A0A7K3LVD2_9ACTN</name>
<evidence type="ECO:0000313" key="2">
    <source>
        <dbReference type="EMBL" id="NDK91891.1"/>
    </source>
</evidence>
<dbReference type="CDD" id="cd06262">
    <property type="entry name" value="metallo-hydrolase-like_MBL-fold"/>
    <property type="match status" value="1"/>
</dbReference>
<keyword evidence="2" id="KW-0378">Hydrolase</keyword>
<accession>A0A7K3LVD2</accession>
<dbReference type="EMBL" id="JAADZU010000088">
    <property type="protein sequence ID" value="NDK91891.1"/>
    <property type="molecule type" value="Genomic_DNA"/>
</dbReference>
<gene>
    <name evidence="2" type="ORF">GYA93_20300</name>
</gene>
<dbReference type="InterPro" id="IPR036866">
    <property type="entry name" value="RibonucZ/Hydroxyglut_hydro"/>
</dbReference>
<organism evidence="2 3">
    <name type="scientific">Gordonia desulfuricans</name>
    <dbReference type="NCBI Taxonomy" id="89051"/>
    <lineage>
        <taxon>Bacteria</taxon>
        <taxon>Bacillati</taxon>
        <taxon>Actinomycetota</taxon>
        <taxon>Actinomycetes</taxon>
        <taxon>Mycobacteriales</taxon>
        <taxon>Gordoniaceae</taxon>
        <taxon>Gordonia</taxon>
    </lineage>
</organism>
<dbReference type="AlphaFoldDB" id="A0A7K3LVD2"/>